<name>A0A9N7R3L7_STRHE</name>
<feature type="domain" description="Replication factor A C-terminal" evidence="2">
    <location>
        <begin position="2"/>
        <end position="125"/>
    </location>
</feature>
<dbReference type="InterPro" id="IPR013955">
    <property type="entry name" value="Rep_factor-A_C"/>
</dbReference>
<organism evidence="3 4">
    <name type="scientific">Striga hermonthica</name>
    <name type="common">Purple witchweed</name>
    <name type="synonym">Buchnera hermonthica</name>
    <dbReference type="NCBI Taxonomy" id="68872"/>
    <lineage>
        <taxon>Eukaryota</taxon>
        <taxon>Viridiplantae</taxon>
        <taxon>Streptophyta</taxon>
        <taxon>Embryophyta</taxon>
        <taxon>Tracheophyta</taxon>
        <taxon>Spermatophyta</taxon>
        <taxon>Magnoliopsida</taxon>
        <taxon>eudicotyledons</taxon>
        <taxon>Gunneridae</taxon>
        <taxon>Pentapetalae</taxon>
        <taxon>asterids</taxon>
        <taxon>lamiids</taxon>
        <taxon>Lamiales</taxon>
        <taxon>Orobanchaceae</taxon>
        <taxon>Buchnereae</taxon>
        <taxon>Striga</taxon>
    </lineage>
</organism>
<accession>A0A9N7R3L7</accession>
<gene>
    <name evidence="3" type="ORF">SHERM_13986</name>
</gene>
<protein>
    <recommendedName>
        <fullName evidence="2">Replication factor A C-terminal domain-containing protein</fullName>
    </recommendedName>
</protein>
<dbReference type="Pfam" id="PF08646">
    <property type="entry name" value="Rep_fac-A_C"/>
    <property type="match status" value="1"/>
</dbReference>
<evidence type="ECO:0000313" key="3">
    <source>
        <dbReference type="EMBL" id="CAA0813427.1"/>
    </source>
</evidence>
<dbReference type="Proteomes" id="UP001153555">
    <property type="component" value="Unassembled WGS sequence"/>
</dbReference>
<dbReference type="InterPro" id="IPR012340">
    <property type="entry name" value="NA-bd_OB-fold"/>
</dbReference>
<dbReference type="SUPFAM" id="SSF50249">
    <property type="entry name" value="Nucleic acid-binding proteins"/>
    <property type="match status" value="1"/>
</dbReference>
<dbReference type="EMBL" id="CACSLK010011313">
    <property type="protein sequence ID" value="CAA0813427.1"/>
    <property type="molecule type" value="Genomic_DNA"/>
</dbReference>
<dbReference type="Gene3D" id="2.40.50.140">
    <property type="entry name" value="Nucleic acid-binding proteins"/>
    <property type="match status" value="1"/>
</dbReference>
<feature type="region of interest" description="Disordered" evidence="1">
    <location>
        <begin position="129"/>
        <end position="163"/>
    </location>
</feature>
<evidence type="ECO:0000256" key="1">
    <source>
        <dbReference type="SAM" id="MobiDB-lite"/>
    </source>
</evidence>
<reference evidence="3" key="1">
    <citation type="submission" date="2019-12" db="EMBL/GenBank/DDBJ databases">
        <authorList>
            <person name="Scholes J."/>
        </authorList>
    </citation>
    <scope>NUCLEOTIDE SEQUENCE</scope>
</reference>
<proteinExistence type="predicted"/>
<dbReference type="AlphaFoldDB" id="A0A9N7R3L7"/>
<sequence length="217" mass="24818">MNKTSLWYESCKKCTSSVNKNDDNKMCKKCNDVVETTPRYRLVLNVVEANLNVTVTLFEDVGMVYVGCSIEEYIRSIEQGEESSDYYRGLSLQSTTEFQFLIQINHKSYNSRGEMNVVAETIARLPPINDVDMKERSSKSPKAPSRLPKNQEMSQKKQVQRRKCVADKIKEDANDSVIEIDDNETINSLKKKCVRKNSKGKEKKTSSPIITIKKEKS</sequence>
<evidence type="ECO:0000313" key="4">
    <source>
        <dbReference type="Proteomes" id="UP001153555"/>
    </source>
</evidence>
<keyword evidence="4" id="KW-1185">Reference proteome</keyword>
<feature type="region of interest" description="Disordered" evidence="1">
    <location>
        <begin position="195"/>
        <end position="217"/>
    </location>
</feature>
<comment type="caution">
    <text evidence="3">The sequence shown here is derived from an EMBL/GenBank/DDBJ whole genome shotgun (WGS) entry which is preliminary data.</text>
</comment>
<evidence type="ECO:0000259" key="2">
    <source>
        <dbReference type="Pfam" id="PF08646"/>
    </source>
</evidence>